<protein>
    <submittedName>
        <fullName evidence="6">MFS transporter</fullName>
    </submittedName>
</protein>
<feature type="transmembrane region" description="Helical" evidence="4">
    <location>
        <begin position="110"/>
        <end position="130"/>
    </location>
</feature>
<keyword evidence="2 4" id="KW-1133">Transmembrane helix</keyword>
<keyword evidence="7" id="KW-1185">Reference proteome</keyword>
<feature type="transmembrane region" description="Helical" evidence="4">
    <location>
        <begin position="362"/>
        <end position="385"/>
    </location>
</feature>
<evidence type="ECO:0000256" key="2">
    <source>
        <dbReference type="ARBA" id="ARBA00022989"/>
    </source>
</evidence>
<evidence type="ECO:0000256" key="4">
    <source>
        <dbReference type="SAM" id="Phobius"/>
    </source>
</evidence>
<dbReference type="AlphaFoldDB" id="A0A211ZML4"/>
<accession>A0A211ZML4</accession>
<comment type="caution">
    <text evidence="6">The sequence shown here is derived from an EMBL/GenBank/DDBJ whole genome shotgun (WGS) entry which is preliminary data.</text>
</comment>
<feature type="transmembrane region" description="Helical" evidence="4">
    <location>
        <begin position="238"/>
        <end position="261"/>
    </location>
</feature>
<feature type="domain" description="Major facilitator superfamily (MFS) profile" evidence="5">
    <location>
        <begin position="18"/>
        <end position="418"/>
    </location>
</feature>
<dbReference type="Pfam" id="PF07690">
    <property type="entry name" value="MFS_1"/>
    <property type="match status" value="1"/>
</dbReference>
<evidence type="ECO:0000313" key="7">
    <source>
        <dbReference type="Proteomes" id="UP000196655"/>
    </source>
</evidence>
<evidence type="ECO:0000256" key="3">
    <source>
        <dbReference type="ARBA" id="ARBA00023136"/>
    </source>
</evidence>
<feature type="transmembrane region" description="Helical" evidence="4">
    <location>
        <begin position="85"/>
        <end position="104"/>
    </location>
</feature>
<dbReference type="Proteomes" id="UP000196655">
    <property type="component" value="Unassembled WGS sequence"/>
</dbReference>
<feature type="transmembrane region" description="Helical" evidence="4">
    <location>
        <begin position="316"/>
        <end position="342"/>
    </location>
</feature>
<dbReference type="InterPro" id="IPR036259">
    <property type="entry name" value="MFS_trans_sf"/>
</dbReference>
<name>A0A211ZML4_9PROT</name>
<reference evidence="7" key="1">
    <citation type="submission" date="2017-05" db="EMBL/GenBank/DDBJ databases">
        <authorList>
            <person name="Macchi M."/>
            <person name="Festa S."/>
            <person name="Coppotelli B.M."/>
            <person name="Morelli I.S."/>
        </authorList>
    </citation>
    <scope>NUCLEOTIDE SEQUENCE [LARGE SCALE GENOMIC DNA]</scope>
    <source>
        <strain evidence="7">I</strain>
    </source>
</reference>
<evidence type="ECO:0000256" key="1">
    <source>
        <dbReference type="ARBA" id="ARBA00022692"/>
    </source>
</evidence>
<proteinExistence type="predicted"/>
<dbReference type="STRING" id="1122125.GCA_000423185_02181"/>
<sequence length="429" mass="45110">MTALVARLVSGRLHFGWIAAAVAFLVLLAAAGVRATPSVLIVPLEQSFGWSRETISFAIGVNIFLYGLMGPFAAAAMQRFGIRPVIIFALALLAAAVSGSTLVTQEWQLVLTWGVLVGFGSGIAAMVFGATIVNRWFQERRGLVMGLLTASTATGSLVFLPILAAVAEDFGWQPVAWVVAIVVAAMIPLVFLLLPERPQDVGLSRLGEAPGAAPAAATGNPILTAFRILGRASKKRDFWLLAGSFFVCGLTTNGLIGTHLISACIDQGIPATTGAALLAAMGIFDLIGTTASGWLSDRYSSRWLLFWYYGLRGLSLIYLPFSGFSFYGLSIFAVFYGLDWIATVPPTLKLTNDAFGKDDAPVVFGWIAASHQVGAATAAFGAGVIRTAMDGYLLAFLIAGVICVGAAFMVLAIGRGQHPATGRLVEATA</sequence>
<gene>
    <name evidence="6" type="ORF">BWR60_14425</name>
</gene>
<dbReference type="InterPro" id="IPR011701">
    <property type="entry name" value="MFS"/>
</dbReference>
<feature type="transmembrane region" description="Helical" evidence="4">
    <location>
        <begin position="392"/>
        <end position="414"/>
    </location>
</feature>
<feature type="transmembrane region" description="Helical" evidence="4">
    <location>
        <begin position="54"/>
        <end position="73"/>
    </location>
</feature>
<dbReference type="GO" id="GO:0022857">
    <property type="term" value="F:transmembrane transporter activity"/>
    <property type="evidence" value="ECO:0007669"/>
    <property type="project" value="InterPro"/>
</dbReference>
<evidence type="ECO:0000259" key="5">
    <source>
        <dbReference type="PROSITE" id="PS50850"/>
    </source>
</evidence>
<feature type="transmembrane region" description="Helical" evidence="4">
    <location>
        <begin position="273"/>
        <end position="295"/>
    </location>
</feature>
<dbReference type="InterPro" id="IPR020846">
    <property type="entry name" value="MFS_dom"/>
</dbReference>
<dbReference type="OrthoDB" id="146345at2"/>
<dbReference type="PANTHER" id="PTHR11360">
    <property type="entry name" value="MONOCARBOXYLATE TRANSPORTER"/>
    <property type="match status" value="1"/>
</dbReference>
<dbReference type="SUPFAM" id="SSF103473">
    <property type="entry name" value="MFS general substrate transporter"/>
    <property type="match status" value="1"/>
</dbReference>
<keyword evidence="1 4" id="KW-0812">Transmembrane</keyword>
<dbReference type="CDD" id="cd17355">
    <property type="entry name" value="MFS_YcxA_like"/>
    <property type="match status" value="1"/>
</dbReference>
<feature type="transmembrane region" description="Helical" evidence="4">
    <location>
        <begin position="175"/>
        <end position="194"/>
    </location>
</feature>
<evidence type="ECO:0000313" key="6">
    <source>
        <dbReference type="EMBL" id="OWJ66528.1"/>
    </source>
</evidence>
<dbReference type="Gene3D" id="1.20.1250.20">
    <property type="entry name" value="MFS general substrate transporter like domains"/>
    <property type="match status" value="2"/>
</dbReference>
<dbReference type="RefSeq" id="WP_088151723.1">
    <property type="nucleotide sequence ID" value="NZ_NHON01000023.1"/>
</dbReference>
<keyword evidence="3 4" id="KW-0472">Membrane</keyword>
<dbReference type="EMBL" id="NHON01000023">
    <property type="protein sequence ID" value="OWJ66528.1"/>
    <property type="molecule type" value="Genomic_DNA"/>
</dbReference>
<dbReference type="InterPro" id="IPR050327">
    <property type="entry name" value="Proton-linked_MCT"/>
</dbReference>
<dbReference type="PROSITE" id="PS50850">
    <property type="entry name" value="MFS"/>
    <property type="match status" value="1"/>
</dbReference>
<organism evidence="6 7">
    <name type="scientific">Inquilinus limosus</name>
    <dbReference type="NCBI Taxonomy" id="171674"/>
    <lineage>
        <taxon>Bacteria</taxon>
        <taxon>Pseudomonadati</taxon>
        <taxon>Pseudomonadota</taxon>
        <taxon>Alphaproteobacteria</taxon>
        <taxon>Rhodospirillales</taxon>
        <taxon>Rhodospirillaceae</taxon>
        <taxon>Inquilinus</taxon>
    </lineage>
</organism>
<feature type="transmembrane region" description="Helical" evidence="4">
    <location>
        <begin position="142"/>
        <end position="163"/>
    </location>
</feature>
<dbReference type="PANTHER" id="PTHR11360:SF290">
    <property type="entry name" value="MONOCARBOXYLATE MFS PERMEASE"/>
    <property type="match status" value="1"/>
</dbReference>